<evidence type="ECO:0000313" key="2">
    <source>
        <dbReference type="Proteomes" id="UP001500851"/>
    </source>
</evidence>
<organism evidence="1 2">
    <name type="scientific">Leucobacter iarius</name>
    <dbReference type="NCBI Taxonomy" id="333963"/>
    <lineage>
        <taxon>Bacteria</taxon>
        <taxon>Bacillati</taxon>
        <taxon>Actinomycetota</taxon>
        <taxon>Actinomycetes</taxon>
        <taxon>Micrococcales</taxon>
        <taxon>Microbacteriaceae</taxon>
        <taxon>Leucobacter</taxon>
    </lineage>
</organism>
<proteinExistence type="predicted"/>
<gene>
    <name evidence="1" type="ORF">GCM10009768_25030</name>
</gene>
<sequence>MAGAVVPPAPAATGYREPMRVLVIGRGPVAHSLLSVLPEGIDTWAGLRSGADRLDVAIAPARRDGHGAAHRRSIPAIEVAGGDDPPAGSVRWDAVLTTAPPHAEDLGRVLASSPDALLAGVSQAPSDVIALRAAAAGRRWGLLVPEFLATRERPVRWWGPLGLGFAVAGSAAPGLRALIGVGARTRRTGVHALLEQAALVIPVVAGFRIGGETWSGMLAEVPGIAAASVQARAAVSSLRRSPGSPFPAAAEVAALRSGLAVALRAAPAIAPVDLEVYMRSHFGHHTEQTLRMLDEWRAIGSAGGLPVDAITTLRDRFAATLGG</sequence>
<name>A0ABN2LNY8_9MICO</name>
<keyword evidence="2" id="KW-1185">Reference proteome</keyword>
<reference evidence="1 2" key="1">
    <citation type="journal article" date="2019" name="Int. J. Syst. Evol. Microbiol.">
        <title>The Global Catalogue of Microorganisms (GCM) 10K type strain sequencing project: providing services to taxonomists for standard genome sequencing and annotation.</title>
        <authorList>
            <consortium name="The Broad Institute Genomics Platform"/>
            <consortium name="The Broad Institute Genome Sequencing Center for Infectious Disease"/>
            <person name="Wu L."/>
            <person name="Ma J."/>
        </authorList>
    </citation>
    <scope>NUCLEOTIDE SEQUENCE [LARGE SCALE GENOMIC DNA]</scope>
    <source>
        <strain evidence="1 2">JCM 14736</strain>
    </source>
</reference>
<comment type="caution">
    <text evidence="1">The sequence shown here is derived from an EMBL/GenBank/DDBJ whole genome shotgun (WGS) entry which is preliminary data.</text>
</comment>
<protein>
    <submittedName>
        <fullName evidence="1">Uncharacterized protein</fullName>
    </submittedName>
</protein>
<evidence type="ECO:0000313" key="1">
    <source>
        <dbReference type="EMBL" id="GAA1794934.1"/>
    </source>
</evidence>
<accession>A0ABN2LNY8</accession>
<dbReference type="Proteomes" id="UP001500851">
    <property type="component" value="Unassembled WGS sequence"/>
</dbReference>
<dbReference type="EMBL" id="BAAAOB010000003">
    <property type="protein sequence ID" value="GAA1794934.1"/>
    <property type="molecule type" value="Genomic_DNA"/>
</dbReference>